<dbReference type="RefSeq" id="WP_342408029.1">
    <property type="nucleotide sequence ID" value="NZ_JBCFXD010000018.1"/>
</dbReference>
<dbReference type="InterPro" id="IPR012337">
    <property type="entry name" value="RNaseH-like_sf"/>
</dbReference>
<dbReference type="InterPro" id="IPR001584">
    <property type="entry name" value="Integrase_cat-core"/>
</dbReference>
<accession>A0ABU9MFX9</accession>
<feature type="domain" description="Integrase catalytic" evidence="1">
    <location>
        <begin position="247"/>
        <end position="408"/>
    </location>
</feature>
<keyword evidence="3" id="KW-1185">Reference proteome</keyword>
<dbReference type="Gene3D" id="1.10.10.10">
    <property type="entry name" value="Winged helix-like DNA-binding domain superfamily/Winged helix DNA-binding domain"/>
    <property type="match status" value="1"/>
</dbReference>
<dbReference type="PANTHER" id="PTHR46889:SF5">
    <property type="entry name" value="INTEGRASE PROTEIN"/>
    <property type="match status" value="1"/>
</dbReference>
<dbReference type="EMBL" id="JBCFXD010000018">
    <property type="protein sequence ID" value="MEL7561123.1"/>
    <property type="molecule type" value="Genomic_DNA"/>
</dbReference>
<dbReference type="Pfam" id="PF00665">
    <property type="entry name" value="rve"/>
    <property type="match status" value="1"/>
</dbReference>
<dbReference type="SUPFAM" id="SSF46689">
    <property type="entry name" value="Homeodomain-like"/>
    <property type="match status" value="1"/>
</dbReference>
<dbReference type="InterPro" id="IPR036397">
    <property type="entry name" value="RNaseH_sf"/>
</dbReference>
<dbReference type="SUPFAM" id="SSF53098">
    <property type="entry name" value="Ribonuclease H-like"/>
    <property type="match status" value="1"/>
</dbReference>
<dbReference type="InterPro" id="IPR048020">
    <property type="entry name" value="Transpos_IS3"/>
</dbReference>
<organism evidence="2 3">
    <name type="scientific">Stutzerimonas chloritidismutans</name>
    <name type="common">Pseudomonas chloritidismutans</name>
    <dbReference type="NCBI Taxonomy" id="203192"/>
    <lineage>
        <taxon>Bacteria</taxon>
        <taxon>Pseudomonadati</taxon>
        <taxon>Pseudomonadota</taxon>
        <taxon>Gammaproteobacteria</taxon>
        <taxon>Pseudomonadales</taxon>
        <taxon>Pseudomonadaceae</taxon>
        <taxon>Stutzerimonas</taxon>
    </lineage>
</organism>
<sequence length="408" mass="47019">METAKRRSQRDYTMTFKLSVVDQVEKGELSYKEAQERYGIQGKTTVLTWLRKHGRQNWNPGAYLGSPRMGSMSEQNRPLTPEQRIKELEEQLALSNQKAQFFEAVVDVLQTDYGLSVGKKASRQVLSQKRVQNLSISGACRFMGISRQAYYKRNRADIARLALDQKVVDFVAQKRLRQPRMGTRKLHYLLHCQPQHALKVGRDRLFSILRERRLLVTRKRAYHKTTDSHHRFRRHPNLLKSGPDQVVPSGPEQVWVADITYLPTQEGVAYLSLVTDAFSRKIVGYHVHESLHTEAVAQALRRAVSQRQTAQPLIHHSDRGSQYCSGMYQALHAKHDIRCSMTEGYDCYQNALAERVNGILKTELLLQRPQDLAQAKKMVSESVAIYNRERPHLSLRYQTPDAMHRAFG</sequence>
<proteinExistence type="predicted"/>
<evidence type="ECO:0000313" key="3">
    <source>
        <dbReference type="Proteomes" id="UP001467669"/>
    </source>
</evidence>
<dbReference type="InterPro" id="IPR009057">
    <property type="entry name" value="Homeodomain-like_sf"/>
</dbReference>
<evidence type="ECO:0000259" key="1">
    <source>
        <dbReference type="PROSITE" id="PS50994"/>
    </source>
</evidence>
<reference evidence="2 3" key="1">
    <citation type="submission" date="2024-04" db="EMBL/GenBank/DDBJ databases">
        <title>Draft Genome Sequence of Isolates Cultured from Underwater Hawaii Seamounts in the North Pacific Ocean.</title>
        <authorList>
            <person name="Sharma I."/>
            <person name="Darden B."/>
            <person name="Creggett J."/>
            <person name="Taylor S."/>
            <person name="Grant M.P."/>
            <person name="Scott J."/>
            <person name="Attles S."/>
            <person name="Walker S."/>
            <person name="Johnson G."/>
            <person name="St. Cloud C."/>
        </authorList>
    </citation>
    <scope>NUCLEOTIDE SEQUENCE [LARGE SCALE GENOMIC DNA]</scope>
    <source>
        <strain evidence="2 3">03GJ23</strain>
    </source>
</reference>
<dbReference type="Gene3D" id="3.30.420.10">
    <property type="entry name" value="Ribonuclease H-like superfamily/Ribonuclease H"/>
    <property type="match status" value="1"/>
</dbReference>
<name>A0ABU9MFX9_STUCH</name>
<gene>
    <name evidence="2" type="ORF">AAGW23_19975</name>
</gene>
<dbReference type="PROSITE" id="PS50994">
    <property type="entry name" value="INTEGRASE"/>
    <property type="match status" value="1"/>
</dbReference>
<evidence type="ECO:0000313" key="2">
    <source>
        <dbReference type="EMBL" id="MEL7561123.1"/>
    </source>
</evidence>
<dbReference type="NCBIfam" id="NF033516">
    <property type="entry name" value="transpos_IS3"/>
    <property type="match status" value="1"/>
</dbReference>
<dbReference type="InterPro" id="IPR036388">
    <property type="entry name" value="WH-like_DNA-bd_sf"/>
</dbReference>
<dbReference type="Proteomes" id="UP001467669">
    <property type="component" value="Unassembled WGS sequence"/>
</dbReference>
<dbReference type="InterPro" id="IPR050900">
    <property type="entry name" value="Transposase_IS3/IS150/IS904"/>
</dbReference>
<protein>
    <submittedName>
        <fullName evidence="2">IS3 family transposase</fullName>
    </submittedName>
</protein>
<comment type="caution">
    <text evidence="2">The sequence shown here is derived from an EMBL/GenBank/DDBJ whole genome shotgun (WGS) entry which is preliminary data.</text>
</comment>
<dbReference type="PANTHER" id="PTHR46889">
    <property type="entry name" value="TRANSPOSASE INSF FOR INSERTION SEQUENCE IS3B-RELATED"/>
    <property type="match status" value="1"/>
</dbReference>